<dbReference type="AlphaFoldDB" id="T0Y8W9"/>
<reference evidence="1" key="2">
    <citation type="journal article" date="2014" name="ISME J.">
        <title>Microbial stratification in low pH oxic and suboxic macroscopic growths along an acid mine drainage.</title>
        <authorList>
            <person name="Mendez-Garcia C."/>
            <person name="Mesa V."/>
            <person name="Sprenger R.R."/>
            <person name="Richter M."/>
            <person name="Diez M.S."/>
            <person name="Solano J."/>
            <person name="Bargiela R."/>
            <person name="Golyshina O.V."/>
            <person name="Manteca A."/>
            <person name="Ramos J.L."/>
            <person name="Gallego J.R."/>
            <person name="Llorente I."/>
            <person name="Martins Dos Santos V.A."/>
            <person name="Jensen O.N."/>
            <person name="Pelaez A.I."/>
            <person name="Sanchez J."/>
            <person name="Ferrer M."/>
        </authorList>
    </citation>
    <scope>NUCLEOTIDE SEQUENCE</scope>
</reference>
<evidence type="ECO:0000313" key="1">
    <source>
        <dbReference type="EMBL" id="EQD28277.1"/>
    </source>
</evidence>
<dbReference type="EMBL" id="AUZY01012702">
    <property type="protein sequence ID" value="EQD28277.1"/>
    <property type="molecule type" value="Genomic_DNA"/>
</dbReference>
<organism evidence="1">
    <name type="scientific">mine drainage metagenome</name>
    <dbReference type="NCBI Taxonomy" id="410659"/>
    <lineage>
        <taxon>unclassified sequences</taxon>
        <taxon>metagenomes</taxon>
        <taxon>ecological metagenomes</taxon>
    </lineage>
</organism>
<protein>
    <submittedName>
        <fullName evidence="1">Type IV secretory pathway VirB4 protein-like protein</fullName>
    </submittedName>
</protein>
<gene>
    <name evidence="1" type="ORF">B1B_18928</name>
</gene>
<feature type="non-terminal residue" evidence="1">
    <location>
        <position position="146"/>
    </location>
</feature>
<proteinExistence type="predicted"/>
<reference evidence="1" key="1">
    <citation type="submission" date="2013-08" db="EMBL/GenBank/DDBJ databases">
        <authorList>
            <person name="Mendez C."/>
            <person name="Richter M."/>
            <person name="Ferrer M."/>
            <person name="Sanchez J."/>
        </authorList>
    </citation>
    <scope>NUCLEOTIDE SEQUENCE</scope>
</reference>
<name>T0Y8W9_9ZZZZ</name>
<comment type="caution">
    <text evidence="1">The sequence shown here is derived from an EMBL/GenBank/DDBJ whole genome shotgun (WGS) entry which is preliminary data.</text>
</comment>
<accession>T0Y8W9</accession>
<sequence length="146" mass="15626">MHIEPVPAALAAERLGASSPAWSRAGVRTRPRAGSPDPDVEVAAEDARELAAGLARGEQKLFRVGLVLTVHAGDEKTLEAECARVRALCASMLLDARPATWRSLQGWASTLPLGVDALGQRRAFDTDALAASLPLRLRRAVGRDRR</sequence>